<name>A0A1S7DSB1_RIEAN</name>
<dbReference type="Proteomes" id="UP000189883">
    <property type="component" value="Chromosome"/>
</dbReference>
<evidence type="ECO:0000256" key="1">
    <source>
        <dbReference type="SAM" id="MobiDB-lite"/>
    </source>
</evidence>
<reference evidence="3 4" key="1">
    <citation type="submission" date="2015-06" db="EMBL/GenBank/DDBJ databases">
        <title>R. anatipestifer strain HXb2 is the most virulent strain so far, and the genome sequence would help us uncover the pathogenesis.</title>
        <authorList>
            <person name="Hu Q."/>
            <person name="Qi J."/>
            <person name="Bo H."/>
            <person name="Liu G."/>
            <person name="Tao M."/>
            <person name="Ding Y."/>
            <person name="Xue Y."/>
        </authorList>
    </citation>
    <scope>NUCLEOTIDE SEQUENCE [LARGE SCALE GENOMIC DNA]</scope>
    <source>
        <strain evidence="3 4">HXb2</strain>
    </source>
</reference>
<proteinExistence type="predicted"/>
<feature type="chain" id="PRO_5010584597" description="GLPGLI family protein" evidence="2">
    <location>
        <begin position="20"/>
        <end position="265"/>
    </location>
</feature>
<evidence type="ECO:0000313" key="4">
    <source>
        <dbReference type="Proteomes" id="UP000189883"/>
    </source>
</evidence>
<feature type="region of interest" description="Disordered" evidence="1">
    <location>
        <begin position="242"/>
        <end position="265"/>
    </location>
</feature>
<dbReference type="Pfam" id="PF09697">
    <property type="entry name" value="Porph_ging"/>
    <property type="match status" value="1"/>
</dbReference>
<dbReference type="EMBL" id="CP011859">
    <property type="protein sequence ID" value="AQY22022.1"/>
    <property type="molecule type" value="Genomic_DNA"/>
</dbReference>
<organism evidence="3 4">
    <name type="scientific">Riemerella anatipestifer</name>
    <name type="common">Moraxella anatipestifer</name>
    <dbReference type="NCBI Taxonomy" id="34085"/>
    <lineage>
        <taxon>Bacteria</taxon>
        <taxon>Pseudomonadati</taxon>
        <taxon>Bacteroidota</taxon>
        <taxon>Flavobacteriia</taxon>
        <taxon>Flavobacteriales</taxon>
        <taxon>Weeksellaceae</taxon>
        <taxon>Riemerella</taxon>
    </lineage>
</organism>
<gene>
    <name evidence="3" type="ORF">AB406_1073</name>
</gene>
<evidence type="ECO:0000313" key="3">
    <source>
        <dbReference type="EMBL" id="AQY22022.1"/>
    </source>
</evidence>
<sequence length="265" mass="31006">MRFYLLILTLATQVLVAQATRFVYEMSFKPDSTNRTQTKTETVFLDVEAQKSIFYSEKRMQRDSLFSRMRETRNFNFDRGAMDNYRTAVNFSIEKNYTSQNITFKNRIAADTYSYTENNPTTWEILPETTKIGSYETQKAKTTYGGRTWIAWFTTEIPMPDGPYKFFGLPGLIVKVEDTKGDYSFDLKESKKIVAPASFSYRSAPIEIKKKDYQKIEQRFKEAPLSFINRSGGPIRIEMDANTRKRMEERQKENNTKNNNPIELD</sequence>
<protein>
    <recommendedName>
        <fullName evidence="5">GLPGLI family protein</fullName>
    </recommendedName>
</protein>
<feature type="compositionally biased region" description="Basic and acidic residues" evidence="1">
    <location>
        <begin position="242"/>
        <end position="255"/>
    </location>
</feature>
<dbReference type="AlphaFoldDB" id="A0A1S7DSB1"/>
<feature type="signal peptide" evidence="2">
    <location>
        <begin position="1"/>
        <end position="19"/>
    </location>
</feature>
<feature type="compositionally biased region" description="Polar residues" evidence="1">
    <location>
        <begin position="256"/>
        <end position="265"/>
    </location>
</feature>
<evidence type="ECO:0000256" key="2">
    <source>
        <dbReference type="SAM" id="SignalP"/>
    </source>
</evidence>
<evidence type="ECO:0008006" key="5">
    <source>
        <dbReference type="Google" id="ProtNLM"/>
    </source>
</evidence>
<accession>A0A1S7DSB1</accession>
<keyword evidence="2" id="KW-0732">Signal</keyword>
<dbReference type="InterPro" id="IPR005901">
    <property type="entry name" value="GLPGLI"/>
</dbReference>
<dbReference type="RefSeq" id="WP_052910923.1">
    <property type="nucleotide sequence ID" value="NZ_CP011859.1"/>
</dbReference>
<dbReference type="NCBIfam" id="TIGR01200">
    <property type="entry name" value="GLPGLI"/>
    <property type="match status" value="1"/>
</dbReference>